<dbReference type="AlphaFoldDB" id="A0A0C3APX4"/>
<dbReference type="Proteomes" id="UP000054097">
    <property type="component" value="Unassembled WGS sequence"/>
</dbReference>
<evidence type="ECO:0000313" key="2">
    <source>
        <dbReference type="EMBL" id="KIM21306.1"/>
    </source>
</evidence>
<feature type="compositionally biased region" description="Basic and acidic residues" evidence="1">
    <location>
        <begin position="173"/>
        <end position="193"/>
    </location>
</feature>
<keyword evidence="3" id="KW-1185">Reference proteome</keyword>
<dbReference type="EMBL" id="KN824387">
    <property type="protein sequence ID" value="KIM21306.1"/>
    <property type="molecule type" value="Genomic_DNA"/>
</dbReference>
<accession>A0A0C3APX4</accession>
<name>A0A0C3APX4_SERVB</name>
<dbReference type="HOGENOM" id="CLU_785648_0_0_1"/>
<evidence type="ECO:0000256" key="1">
    <source>
        <dbReference type="SAM" id="MobiDB-lite"/>
    </source>
</evidence>
<feature type="compositionally biased region" description="Polar residues" evidence="1">
    <location>
        <begin position="134"/>
        <end position="143"/>
    </location>
</feature>
<sequence length="353" mass="39490">MSVPITSYSTSHTREYKATGWTRFMNKYIVSPISTMSTNTPPVVTAEQLTRRPSKLRRLFTRHNAATAPSEYMINSLNVGSPTGFRHEGGLYYVNDPYKSMNYAPAPAPPVFYMPPEPALKRSSSAKTPRSSSNPIHTRSRSISGVEHLVGNQSPGTYVRRRDRENGPAVPPKESEETRVLKKVRWADSKKDAEENEQQQQPQQQDASNPDRHHRLTHKTRFPERDTTSQGHVVPWHQHGYSSYAPQPLASGSAQAPRYTIPRQHRKPVPYHSMPPPFILAESAPPASSSALSPPPTRRRSVAPTIAAGAGAGKSVMTNQADNEADAECKRLVASIEEKRQRRMRDYRNGLQH</sequence>
<organism evidence="2 3">
    <name type="scientific">Serendipita vermifera MAFF 305830</name>
    <dbReference type="NCBI Taxonomy" id="933852"/>
    <lineage>
        <taxon>Eukaryota</taxon>
        <taxon>Fungi</taxon>
        <taxon>Dikarya</taxon>
        <taxon>Basidiomycota</taxon>
        <taxon>Agaricomycotina</taxon>
        <taxon>Agaricomycetes</taxon>
        <taxon>Sebacinales</taxon>
        <taxon>Serendipitaceae</taxon>
        <taxon>Serendipita</taxon>
    </lineage>
</organism>
<proteinExistence type="predicted"/>
<feature type="region of interest" description="Disordered" evidence="1">
    <location>
        <begin position="284"/>
        <end position="326"/>
    </location>
</feature>
<reference evidence="3" key="2">
    <citation type="submission" date="2015-01" db="EMBL/GenBank/DDBJ databases">
        <title>Evolutionary Origins and Diversification of the Mycorrhizal Mutualists.</title>
        <authorList>
            <consortium name="DOE Joint Genome Institute"/>
            <consortium name="Mycorrhizal Genomics Consortium"/>
            <person name="Kohler A."/>
            <person name="Kuo A."/>
            <person name="Nagy L.G."/>
            <person name="Floudas D."/>
            <person name="Copeland A."/>
            <person name="Barry K.W."/>
            <person name="Cichocki N."/>
            <person name="Veneault-Fourrey C."/>
            <person name="LaButti K."/>
            <person name="Lindquist E.A."/>
            <person name="Lipzen A."/>
            <person name="Lundell T."/>
            <person name="Morin E."/>
            <person name="Murat C."/>
            <person name="Riley R."/>
            <person name="Ohm R."/>
            <person name="Sun H."/>
            <person name="Tunlid A."/>
            <person name="Henrissat B."/>
            <person name="Grigoriev I.V."/>
            <person name="Hibbett D.S."/>
            <person name="Martin F."/>
        </authorList>
    </citation>
    <scope>NUCLEOTIDE SEQUENCE [LARGE SCALE GENOMIC DNA]</scope>
    <source>
        <strain evidence="3">MAFF 305830</strain>
    </source>
</reference>
<protein>
    <submittedName>
        <fullName evidence="2">Uncharacterized protein</fullName>
    </submittedName>
</protein>
<feature type="compositionally biased region" description="Low complexity" evidence="1">
    <location>
        <begin position="121"/>
        <end position="133"/>
    </location>
</feature>
<feature type="region of interest" description="Disordered" evidence="1">
    <location>
        <begin position="119"/>
        <end position="234"/>
    </location>
</feature>
<gene>
    <name evidence="2" type="ORF">M408DRAFT_333553</name>
</gene>
<evidence type="ECO:0000313" key="3">
    <source>
        <dbReference type="Proteomes" id="UP000054097"/>
    </source>
</evidence>
<reference evidence="2 3" key="1">
    <citation type="submission" date="2014-04" db="EMBL/GenBank/DDBJ databases">
        <authorList>
            <consortium name="DOE Joint Genome Institute"/>
            <person name="Kuo A."/>
            <person name="Zuccaro A."/>
            <person name="Kohler A."/>
            <person name="Nagy L.G."/>
            <person name="Floudas D."/>
            <person name="Copeland A."/>
            <person name="Barry K.W."/>
            <person name="Cichocki N."/>
            <person name="Veneault-Fourrey C."/>
            <person name="LaButti K."/>
            <person name="Lindquist E.A."/>
            <person name="Lipzen A."/>
            <person name="Lundell T."/>
            <person name="Morin E."/>
            <person name="Murat C."/>
            <person name="Sun H."/>
            <person name="Tunlid A."/>
            <person name="Henrissat B."/>
            <person name="Grigoriev I.V."/>
            <person name="Hibbett D.S."/>
            <person name="Martin F."/>
            <person name="Nordberg H.P."/>
            <person name="Cantor M.N."/>
            <person name="Hua S.X."/>
        </authorList>
    </citation>
    <scope>NUCLEOTIDE SEQUENCE [LARGE SCALE GENOMIC DNA]</scope>
    <source>
        <strain evidence="2 3">MAFF 305830</strain>
    </source>
</reference>